<accession>A0A699H8T4</accession>
<dbReference type="AlphaFoldDB" id="A0A699H8T4"/>
<keyword evidence="1" id="KW-0472">Membrane</keyword>
<protein>
    <recommendedName>
        <fullName evidence="3">Zinc finger, CCHC-type</fullName>
    </recommendedName>
</protein>
<evidence type="ECO:0008006" key="3">
    <source>
        <dbReference type="Google" id="ProtNLM"/>
    </source>
</evidence>
<proteinExistence type="predicted"/>
<gene>
    <name evidence="2" type="ORF">Tci_335197</name>
</gene>
<name>A0A699H8T4_TANCI</name>
<sequence>MKRRVEERKVETKEIVFEEIPEEKNAWMVRAVVRIKRDREDHDAVVKEKEEIYSFRNIIINMLSFRMILMGFSVVIILHRLMSTPSANNSVFMGFFEKQKLTGPNFIDWYRQLRILLSIDDKLNYLEQQIPPAPLVPAGQHVTPEILAAHTAWIKGSKEIVRLMLMTMEPEIQQNLKNLHAHEMLLELKTLFALQAEQKLLQTTMGKTINELHAMLKLHEQTLPKNNALTLHAIRAGKVQKVNKTLEEELSSLFSRVAEEEKNAASGAGGSGFKGE</sequence>
<keyword evidence="1" id="KW-0812">Transmembrane</keyword>
<feature type="transmembrane region" description="Helical" evidence="1">
    <location>
        <begin position="63"/>
        <end position="82"/>
    </location>
</feature>
<evidence type="ECO:0000256" key="1">
    <source>
        <dbReference type="SAM" id="Phobius"/>
    </source>
</evidence>
<organism evidence="2">
    <name type="scientific">Tanacetum cinerariifolium</name>
    <name type="common">Dalmatian daisy</name>
    <name type="synonym">Chrysanthemum cinerariifolium</name>
    <dbReference type="NCBI Taxonomy" id="118510"/>
    <lineage>
        <taxon>Eukaryota</taxon>
        <taxon>Viridiplantae</taxon>
        <taxon>Streptophyta</taxon>
        <taxon>Embryophyta</taxon>
        <taxon>Tracheophyta</taxon>
        <taxon>Spermatophyta</taxon>
        <taxon>Magnoliopsida</taxon>
        <taxon>eudicotyledons</taxon>
        <taxon>Gunneridae</taxon>
        <taxon>Pentapetalae</taxon>
        <taxon>asterids</taxon>
        <taxon>campanulids</taxon>
        <taxon>Asterales</taxon>
        <taxon>Asteraceae</taxon>
        <taxon>Asteroideae</taxon>
        <taxon>Anthemideae</taxon>
        <taxon>Anthemidinae</taxon>
        <taxon>Tanacetum</taxon>
    </lineage>
</organism>
<reference evidence="2" key="1">
    <citation type="journal article" date="2019" name="Sci. Rep.">
        <title>Draft genome of Tanacetum cinerariifolium, the natural source of mosquito coil.</title>
        <authorList>
            <person name="Yamashiro T."/>
            <person name="Shiraishi A."/>
            <person name="Satake H."/>
            <person name="Nakayama K."/>
        </authorList>
    </citation>
    <scope>NUCLEOTIDE SEQUENCE</scope>
</reference>
<evidence type="ECO:0000313" key="2">
    <source>
        <dbReference type="EMBL" id="GEX63222.1"/>
    </source>
</evidence>
<keyword evidence="1" id="KW-1133">Transmembrane helix</keyword>
<comment type="caution">
    <text evidence="2">The sequence shown here is derived from an EMBL/GenBank/DDBJ whole genome shotgun (WGS) entry which is preliminary data.</text>
</comment>
<dbReference type="EMBL" id="BKCJ010120111">
    <property type="protein sequence ID" value="GEX63222.1"/>
    <property type="molecule type" value="Genomic_DNA"/>
</dbReference>